<evidence type="ECO:0000313" key="2">
    <source>
        <dbReference type="EMBL" id="OQD65975.1"/>
    </source>
</evidence>
<feature type="compositionally biased region" description="Polar residues" evidence="1">
    <location>
        <begin position="1"/>
        <end position="28"/>
    </location>
</feature>
<evidence type="ECO:0000313" key="3">
    <source>
        <dbReference type="Proteomes" id="UP000191408"/>
    </source>
</evidence>
<comment type="caution">
    <text evidence="2">The sequence shown here is derived from an EMBL/GenBank/DDBJ whole genome shotgun (WGS) entry which is preliminary data.</text>
</comment>
<name>A0A1V6NMM1_PENPO</name>
<organism evidence="2 3">
    <name type="scientific">Penicillium polonicum</name>
    <dbReference type="NCBI Taxonomy" id="60169"/>
    <lineage>
        <taxon>Eukaryota</taxon>
        <taxon>Fungi</taxon>
        <taxon>Dikarya</taxon>
        <taxon>Ascomycota</taxon>
        <taxon>Pezizomycotina</taxon>
        <taxon>Eurotiomycetes</taxon>
        <taxon>Eurotiomycetidae</taxon>
        <taxon>Eurotiales</taxon>
        <taxon>Aspergillaceae</taxon>
        <taxon>Penicillium</taxon>
    </lineage>
</organism>
<evidence type="ECO:0000256" key="1">
    <source>
        <dbReference type="SAM" id="MobiDB-lite"/>
    </source>
</evidence>
<accession>A0A1V6NMM1</accession>
<sequence>MNSSQVSEKSVNQTQDKAASAKESNATSPIDGGTWSLDSTSSDPIPSVDRVTPIDNNEDLNDITGPVAYPHGDMHDLEMTVQSTEFYTLYGDYMGHVWNCLELTSRDVDGFWPSGVIAVAEKLTQEEAPRRLNDKDTRNTIASNIADLDRLLPDDQKADRSHWTRLVKLWNECGSYLEDMRKSAPETSPSPVQDASRFLASPPQKRQGEGRIHTSAGNRLVPGRAGSSEPRRGAPQTRYPTLQLFKKVATMTSIRDDQHILSEFDDPR</sequence>
<keyword evidence="3" id="KW-1185">Reference proteome</keyword>
<feature type="region of interest" description="Disordered" evidence="1">
    <location>
        <begin position="181"/>
        <end position="241"/>
    </location>
</feature>
<reference evidence="3" key="1">
    <citation type="journal article" date="2017" name="Nat. Microbiol.">
        <title>Global analysis of biosynthetic gene clusters reveals vast potential of secondary metabolite production in Penicillium species.</title>
        <authorList>
            <person name="Nielsen J.C."/>
            <person name="Grijseels S."/>
            <person name="Prigent S."/>
            <person name="Ji B."/>
            <person name="Dainat J."/>
            <person name="Nielsen K.F."/>
            <person name="Frisvad J.C."/>
            <person name="Workman M."/>
            <person name="Nielsen J."/>
        </authorList>
    </citation>
    <scope>NUCLEOTIDE SEQUENCE [LARGE SCALE GENOMIC DNA]</scope>
    <source>
        <strain evidence="3">IBT 4502</strain>
    </source>
</reference>
<gene>
    <name evidence="2" type="ORF">PENPOL_c005G10427</name>
</gene>
<proteinExistence type="predicted"/>
<feature type="region of interest" description="Disordered" evidence="1">
    <location>
        <begin position="1"/>
        <end position="67"/>
    </location>
</feature>
<dbReference type="Proteomes" id="UP000191408">
    <property type="component" value="Unassembled WGS sequence"/>
</dbReference>
<dbReference type="EMBL" id="MDYM01000005">
    <property type="protein sequence ID" value="OQD65975.1"/>
    <property type="molecule type" value="Genomic_DNA"/>
</dbReference>
<protein>
    <submittedName>
        <fullName evidence="2">Uncharacterized protein</fullName>
    </submittedName>
</protein>
<dbReference type="OrthoDB" id="4364490at2759"/>
<dbReference type="AlphaFoldDB" id="A0A1V6NMM1"/>